<keyword evidence="4 5" id="KW-0949">S-adenosyl-L-methionine</keyword>
<reference evidence="6 7" key="1">
    <citation type="submission" date="2018-04" db="EMBL/GenBank/DDBJ databases">
        <title>Novel Campyloabacter and Helicobacter Species and Strains.</title>
        <authorList>
            <person name="Mannion A.J."/>
            <person name="Shen Z."/>
            <person name="Fox J.G."/>
        </authorList>
    </citation>
    <scope>NUCLEOTIDE SEQUENCE [LARGE SCALE GENOMIC DNA]</scope>
    <source>
        <strain evidence="6 7">MIT 98-6070</strain>
    </source>
</reference>
<dbReference type="Proteomes" id="UP000256599">
    <property type="component" value="Unassembled WGS sequence"/>
</dbReference>
<comment type="caution">
    <text evidence="6">The sequence shown here is derived from an EMBL/GenBank/DDBJ whole genome shotgun (WGS) entry which is preliminary data.</text>
</comment>
<comment type="pathway">
    <text evidence="5">Quinol/quinone metabolism; menaquinone biosynthesis; menaquinol from 1,4-dihydroxy-2-naphthoate: step 2/2.</text>
</comment>
<evidence type="ECO:0000313" key="7">
    <source>
        <dbReference type="Proteomes" id="UP000256599"/>
    </source>
</evidence>
<gene>
    <name evidence="5" type="primary">menG</name>
    <name evidence="6" type="ORF">CQA63_05045</name>
</gene>
<dbReference type="UniPathway" id="UPA00079">
    <property type="reaction ID" value="UER00169"/>
</dbReference>
<dbReference type="GO" id="GO:0032259">
    <property type="term" value="P:methylation"/>
    <property type="evidence" value="ECO:0007669"/>
    <property type="project" value="UniProtKB-KW"/>
</dbReference>
<evidence type="ECO:0000313" key="6">
    <source>
        <dbReference type="EMBL" id="RDU59950.1"/>
    </source>
</evidence>
<name>A0A3D8I462_9HELI</name>
<evidence type="ECO:0000256" key="5">
    <source>
        <dbReference type="HAMAP-Rule" id="MF_01813"/>
    </source>
</evidence>
<dbReference type="RefSeq" id="WP_104700598.1">
    <property type="nucleotide sequence ID" value="NZ_FZPP01000041.1"/>
</dbReference>
<organism evidence="6 7">
    <name type="scientific">Helicobacter marmotae</name>
    <dbReference type="NCBI Taxonomy" id="152490"/>
    <lineage>
        <taxon>Bacteria</taxon>
        <taxon>Pseudomonadati</taxon>
        <taxon>Campylobacterota</taxon>
        <taxon>Epsilonproteobacteria</taxon>
        <taxon>Campylobacterales</taxon>
        <taxon>Helicobacteraceae</taxon>
        <taxon>Helicobacter</taxon>
    </lineage>
</organism>
<dbReference type="HAMAP" id="MF_01813">
    <property type="entry name" value="MenG_UbiE_methyltr"/>
    <property type="match status" value="1"/>
</dbReference>
<dbReference type="SUPFAM" id="SSF53335">
    <property type="entry name" value="S-adenosyl-L-methionine-dependent methyltransferases"/>
    <property type="match status" value="1"/>
</dbReference>
<comment type="similarity">
    <text evidence="5">Belongs to the class I-like SAM-binding methyltransferase superfamily. MenG/UbiE family.</text>
</comment>
<feature type="binding site" evidence="5">
    <location>
        <position position="86"/>
    </location>
    <ligand>
        <name>S-adenosyl-L-methionine</name>
        <dbReference type="ChEBI" id="CHEBI:59789"/>
    </ligand>
</feature>
<accession>A0A3D8I462</accession>
<dbReference type="NCBIfam" id="TIGR01934">
    <property type="entry name" value="MenG_MenH_UbiE"/>
    <property type="match status" value="1"/>
</dbReference>
<dbReference type="NCBIfam" id="NF001244">
    <property type="entry name" value="PRK00216.1-5"/>
    <property type="match status" value="1"/>
</dbReference>
<sequence length="243" mass="26860">MSEKQEKIVNMFNAIAPSYDKANRVMSLGIDVSWRVMACTKAFEALGKDKIERVLDVACGTGDMLWHWDNQAKKMNKSITHLQGIDPSDGMLGVAREKLAPLLTKEHLSLEKGEAKQLGVETCSVDIVSIAYGLRNVVALDCALSEFARVLKSGGVLVILEFMNNQHKGILAQMMRFYTRKILPLVGGLLSRNYAAYKYLPDSIKDFVSIECLQAKLEGLGIRSYFVKGYSAGISTLYVGVKS</sequence>
<dbReference type="UniPathway" id="UPA00232"/>
<dbReference type="PANTHER" id="PTHR43591">
    <property type="entry name" value="METHYLTRANSFERASE"/>
    <property type="match status" value="1"/>
</dbReference>
<evidence type="ECO:0000256" key="4">
    <source>
        <dbReference type="ARBA" id="ARBA00022691"/>
    </source>
</evidence>
<evidence type="ECO:0000256" key="1">
    <source>
        <dbReference type="ARBA" id="ARBA00022428"/>
    </source>
</evidence>
<dbReference type="InterPro" id="IPR029063">
    <property type="entry name" value="SAM-dependent_MTases_sf"/>
</dbReference>
<dbReference type="EC" id="2.1.1.163" evidence="5"/>
<protein>
    <recommendedName>
        <fullName evidence="5">Demethylmenaquinone methyltransferase</fullName>
        <ecNumber evidence="5">2.1.1.163</ecNumber>
    </recommendedName>
</protein>
<dbReference type="InterPro" id="IPR004033">
    <property type="entry name" value="UbiE/COQ5_MeTrFase"/>
</dbReference>
<dbReference type="PROSITE" id="PS51608">
    <property type="entry name" value="SAM_MT_UBIE"/>
    <property type="match status" value="1"/>
</dbReference>
<dbReference type="OrthoDB" id="9808140at2"/>
<keyword evidence="2 5" id="KW-0489">Methyltransferase</keyword>
<dbReference type="InterPro" id="IPR023576">
    <property type="entry name" value="UbiE/COQ5_MeTrFase_CS"/>
</dbReference>
<keyword evidence="3 5" id="KW-0808">Transferase</keyword>
<dbReference type="Pfam" id="PF01209">
    <property type="entry name" value="Ubie_methyltran"/>
    <property type="match status" value="1"/>
</dbReference>
<feature type="binding site" evidence="5">
    <location>
        <position position="61"/>
    </location>
    <ligand>
        <name>S-adenosyl-L-methionine</name>
        <dbReference type="ChEBI" id="CHEBI:59789"/>
    </ligand>
</feature>
<evidence type="ECO:0000256" key="2">
    <source>
        <dbReference type="ARBA" id="ARBA00022603"/>
    </source>
</evidence>
<dbReference type="CDD" id="cd02440">
    <property type="entry name" value="AdoMet_MTases"/>
    <property type="match status" value="1"/>
</dbReference>
<keyword evidence="1 5" id="KW-0474">Menaquinone biosynthesis</keyword>
<dbReference type="GO" id="GO:0009234">
    <property type="term" value="P:menaquinone biosynthetic process"/>
    <property type="evidence" value="ECO:0007669"/>
    <property type="project" value="UniProtKB-UniRule"/>
</dbReference>
<comment type="caution">
    <text evidence="5">Lacks conserved residue(s) required for the propagation of feature annotation.</text>
</comment>
<dbReference type="PANTHER" id="PTHR43591:SF24">
    <property type="entry name" value="2-METHOXY-6-POLYPRENYL-1,4-BENZOQUINOL METHYLASE, MITOCHONDRIAL"/>
    <property type="match status" value="1"/>
</dbReference>
<dbReference type="GO" id="GO:0008425">
    <property type="term" value="F:2-methoxy-6-polyprenyl-1,4-benzoquinol methyltransferase activity"/>
    <property type="evidence" value="ECO:0007669"/>
    <property type="project" value="TreeGrafter"/>
</dbReference>
<dbReference type="Gene3D" id="3.40.50.150">
    <property type="entry name" value="Vaccinia Virus protein VP39"/>
    <property type="match status" value="1"/>
</dbReference>
<keyword evidence="7" id="KW-1185">Reference proteome</keyword>
<comment type="catalytic activity">
    <reaction evidence="5">
        <text>a 2-demethylmenaquinol + S-adenosyl-L-methionine = a menaquinol + S-adenosyl-L-homocysteine + H(+)</text>
        <dbReference type="Rhea" id="RHEA:42640"/>
        <dbReference type="Rhea" id="RHEA-COMP:9539"/>
        <dbReference type="Rhea" id="RHEA-COMP:9563"/>
        <dbReference type="ChEBI" id="CHEBI:15378"/>
        <dbReference type="ChEBI" id="CHEBI:18151"/>
        <dbReference type="ChEBI" id="CHEBI:55437"/>
        <dbReference type="ChEBI" id="CHEBI:57856"/>
        <dbReference type="ChEBI" id="CHEBI:59789"/>
        <dbReference type="EC" id="2.1.1.163"/>
    </reaction>
</comment>
<dbReference type="GO" id="GO:0043770">
    <property type="term" value="F:demethylmenaquinone methyltransferase activity"/>
    <property type="evidence" value="ECO:0007669"/>
    <property type="project" value="UniProtKB-UniRule"/>
</dbReference>
<dbReference type="PROSITE" id="PS01183">
    <property type="entry name" value="UBIE_1"/>
    <property type="match status" value="1"/>
</dbReference>
<dbReference type="AlphaFoldDB" id="A0A3D8I462"/>
<proteinExistence type="inferred from homology"/>
<evidence type="ECO:0000256" key="3">
    <source>
        <dbReference type="ARBA" id="ARBA00022679"/>
    </source>
</evidence>
<dbReference type="EMBL" id="NXLR01000007">
    <property type="protein sequence ID" value="RDU59950.1"/>
    <property type="molecule type" value="Genomic_DNA"/>
</dbReference>
<comment type="function">
    <text evidence="5">Methyltransferase required for the conversion of demethylmenaquinol (DMKH2) to menaquinol (MKH2).</text>
</comment>